<evidence type="ECO:0000256" key="1">
    <source>
        <dbReference type="ARBA" id="ARBA00022741"/>
    </source>
</evidence>
<evidence type="ECO:0000256" key="3">
    <source>
        <dbReference type="ARBA" id="ARBA00022806"/>
    </source>
</evidence>
<dbReference type="PROSITE" id="PS51194">
    <property type="entry name" value="HELICASE_CTER"/>
    <property type="match status" value="1"/>
</dbReference>
<keyword evidence="2" id="KW-0378">Hydrolase</keyword>
<keyword evidence="1" id="KW-0547">Nucleotide-binding</keyword>
<accession>A0A9X3TVP7</accession>
<feature type="compositionally biased region" description="Low complexity" evidence="5">
    <location>
        <begin position="843"/>
        <end position="863"/>
    </location>
</feature>
<sequence>MSPRFIRPEPQSPLGVKLVLGPTNTGKTHLAVERMLAHSSGMIGLPLRLLAREIYDRVVRIKGAQAVALVTGEEKIVPKSPSYWVSTVEAMPMELDVAFIAVDEIQLCADPDRGHVFTDRLLNARGREETMFMGSEAIRPLAASLLPRADIITRPRLSTLTYVPPHKLSRLPRRSAVIAFSVTEVYGLAEMLRRQHGGAAVVMGALSPRTRNAQVELFQNGDVDYIVATDAIGMGLNMDINHVAFAQKSKFDGERFRNLTAAEIAQVAGRAGRHMTSGSFTTLADLVENFDLDLVQAVETHSFPTLQHVEWRNSQLDFATPEALIASLEALPSDSRFRRAREADDLMVLRAAAADPAIRHMARHPAAVRKLWEACQLPDFRKISPADHTRICLSVYKFLMSERGTIPNDWFNQQIKPLDRVDGDIDTLAQRIAHVRTWTYAANRPNWLESPAHWQNQARDIEDRLSDALHKGLSQRFIDRRTAVLMRELRQKERLMAVVEKDGSVTVEGHFIGALSGFTFDVDEAQLSADQRTLRQAADKALVTEISERASKLSEAEDDKFSLLLADPETQALIPAGRILWDGILVAELVAGPEALRPRIRMIQAPLLTGDDLKRVEARLQTWLDGYLNRELKPLFRLQESLELPEAISGLARGLAYQVVENLGTLSRRRVAADFRAVDKDGRRQMRSLGIWLGSTSFYLPPLLKPHAARLRLLLWSVFTQQTTLAVPPTPGLITVPTDKSVPGIFYEILGFRPIGGLAVRLDMLERLGQAAREVAEKGPFVSDSKLMSLVGVSGDDFLKIMSYLGYAYRQPSDSEAAAWAARQTEAAGETPGQTPVEVPVEAPAETPTQAPVEEPVEAPAESPVEEPVEAPAETPSEEPLQTPGETPDATAVEDVAEVLDEVSAVAAAPQMLFFREDTRRPRPDRRPERHQPRNRDDQPGQAPTGERAPDQRNRRPRQHGPRVANDTADRPDRKQPHGGERQARNDSPRSDKPRSDKPRFDKARGDKPRGGNEPRVWSSEPQSGSKRPAFNEDSPFAALASLKQSLLNKK</sequence>
<dbReference type="PANTHER" id="PTHR12131">
    <property type="entry name" value="ATP-DEPENDENT RNA AND DNA HELICASE"/>
    <property type="match status" value="1"/>
</dbReference>
<dbReference type="InterPro" id="IPR050699">
    <property type="entry name" value="RNA-DNA_Helicase"/>
</dbReference>
<reference evidence="7" key="1">
    <citation type="submission" date="2022-08" db="EMBL/GenBank/DDBJ databases">
        <authorList>
            <person name="Vandamme P."/>
            <person name="Hettiarachchi A."/>
            <person name="Peeters C."/>
            <person name="Cnockaert M."/>
            <person name="Carlier A."/>
        </authorList>
    </citation>
    <scope>NUCLEOTIDE SEQUENCE</scope>
    <source>
        <strain evidence="7">LMG 31809</strain>
    </source>
</reference>
<feature type="compositionally biased region" description="Low complexity" evidence="5">
    <location>
        <begin position="870"/>
        <end position="880"/>
    </location>
</feature>
<gene>
    <name evidence="7" type="ORF">NYP16_01065</name>
</gene>
<name>A0A9X3TVP7_9PROT</name>
<keyword evidence="4" id="KW-0067">ATP-binding</keyword>
<feature type="compositionally biased region" description="Basic and acidic residues" evidence="5">
    <location>
        <begin position="915"/>
        <end position="939"/>
    </location>
</feature>
<organism evidence="7 8">
    <name type="scientific">Govanella unica</name>
    <dbReference type="NCBI Taxonomy" id="2975056"/>
    <lineage>
        <taxon>Bacteria</taxon>
        <taxon>Pseudomonadati</taxon>
        <taxon>Pseudomonadota</taxon>
        <taxon>Alphaproteobacteria</taxon>
        <taxon>Emcibacterales</taxon>
        <taxon>Govanellaceae</taxon>
        <taxon>Govanella</taxon>
    </lineage>
</organism>
<reference evidence="7" key="2">
    <citation type="journal article" date="2023" name="Syst. Appl. Microbiol.">
        <title>Govania unica gen. nov., sp. nov., a rare biosphere bacterium that represents a novel family in the class Alphaproteobacteria.</title>
        <authorList>
            <person name="Vandamme P."/>
            <person name="Peeters C."/>
            <person name="Hettiarachchi A."/>
            <person name="Cnockaert M."/>
            <person name="Carlier A."/>
        </authorList>
    </citation>
    <scope>NUCLEOTIDE SEQUENCE</scope>
    <source>
        <strain evidence="7">LMG 31809</strain>
    </source>
</reference>
<evidence type="ECO:0000256" key="2">
    <source>
        <dbReference type="ARBA" id="ARBA00022801"/>
    </source>
</evidence>
<dbReference type="Pfam" id="PF22527">
    <property type="entry name" value="DEXQc_Suv3"/>
    <property type="match status" value="1"/>
</dbReference>
<dbReference type="SMART" id="SM00490">
    <property type="entry name" value="HELICc"/>
    <property type="match status" value="1"/>
</dbReference>
<dbReference type="RefSeq" id="WP_274942253.1">
    <property type="nucleotide sequence ID" value="NZ_JANWOI010000001.1"/>
</dbReference>
<evidence type="ECO:0000256" key="4">
    <source>
        <dbReference type="ARBA" id="ARBA00022840"/>
    </source>
</evidence>
<feature type="region of interest" description="Disordered" evidence="5">
    <location>
        <begin position="843"/>
        <end position="1037"/>
    </location>
</feature>
<keyword evidence="8" id="KW-1185">Reference proteome</keyword>
<dbReference type="InterPro" id="IPR027417">
    <property type="entry name" value="P-loop_NTPase"/>
</dbReference>
<proteinExistence type="predicted"/>
<evidence type="ECO:0000259" key="6">
    <source>
        <dbReference type="PROSITE" id="PS51194"/>
    </source>
</evidence>
<evidence type="ECO:0000256" key="5">
    <source>
        <dbReference type="SAM" id="MobiDB-lite"/>
    </source>
</evidence>
<dbReference type="InterPro" id="IPR001650">
    <property type="entry name" value="Helicase_C-like"/>
</dbReference>
<evidence type="ECO:0000313" key="7">
    <source>
        <dbReference type="EMBL" id="MDA5192548.1"/>
    </source>
</evidence>
<dbReference type="Gene3D" id="3.40.50.300">
    <property type="entry name" value="P-loop containing nucleotide triphosphate hydrolases"/>
    <property type="match status" value="2"/>
</dbReference>
<protein>
    <submittedName>
        <fullName evidence="7">Helicase-related protein</fullName>
    </submittedName>
</protein>
<comment type="caution">
    <text evidence="7">The sequence shown here is derived from an EMBL/GenBank/DDBJ whole genome shotgun (WGS) entry which is preliminary data.</text>
</comment>
<dbReference type="SUPFAM" id="SSF52540">
    <property type="entry name" value="P-loop containing nucleoside triphosphate hydrolases"/>
    <property type="match status" value="2"/>
</dbReference>
<dbReference type="EMBL" id="JANWOI010000001">
    <property type="protein sequence ID" value="MDA5192548.1"/>
    <property type="molecule type" value="Genomic_DNA"/>
</dbReference>
<dbReference type="GO" id="GO:0005524">
    <property type="term" value="F:ATP binding"/>
    <property type="evidence" value="ECO:0007669"/>
    <property type="project" value="UniProtKB-KW"/>
</dbReference>
<evidence type="ECO:0000313" key="8">
    <source>
        <dbReference type="Proteomes" id="UP001141619"/>
    </source>
</evidence>
<feature type="compositionally biased region" description="Basic and acidic residues" evidence="5">
    <location>
        <begin position="968"/>
        <end position="1013"/>
    </location>
</feature>
<dbReference type="AlphaFoldDB" id="A0A9X3TVP7"/>
<dbReference type="GO" id="GO:0004386">
    <property type="term" value="F:helicase activity"/>
    <property type="evidence" value="ECO:0007669"/>
    <property type="project" value="UniProtKB-KW"/>
</dbReference>
<dbReference type="PANTHER" id="PTHR12131:SF1">
    <property type="entry name" value="ATP-DEPENDENT RNA HELICASE SUPV3L1, MITOCHONDRIAL-RELATED"/>
    <property type="match status" value="1"/>
</dbReference>
<feature type="domain" description="Helicase C-terminal" evidence="6">
    <location>
        <begin position="163"/>
        <end position="332"/>
    </location>
</feature>
<dbReference type="GO" id="GO:0016787">
    <property type="term" value="F:hydrolase activity"/>
    <property type="evidence" value="ECO:0007669"/>
    <property type="project" value="UniProtKB-KW"/>
</dbReference>
<keyword evidence="3 7" id="KW-0347">Helicase</keyword>
<dbReference type="Proteomes" id="UP001141619">
    <property type="component" value="Unassembled WGS sequence"/>
</dbReference>
<dbReference type="Pfam" id="PF00271">
    <property type="entry name" value="Helicase_C"/>
    <property type="match status" value="1"/>
</dbReference>
<dbReference type="InterPro" id="IPR055206">
    <property type="entry name" value="DEXQc_SUV3"/>
</dbReference>